<gene>
    <name evidence="1" type="ORF">FNH09_23510</name>
</gene>
<name>A0A5N8VGZ4_9ACTN</name>
<dbReference type="OrthoDB" id="4213492at2"/>
<reference evidence="1 2" key="1">
    <citation type="submission" date="2019-07" db="EMBL/GenBank/DDBJ databases">
        <title>New species of Amycolatopsis and Streptomyces.</title>
        <authorList>
            <person name="Duangmal K."/>
            <person name="Teo W.F.A."/>
            <person name="Lipun K."/>
        </authorList>
    </citation>
    <scope>NUCLEOTIDE SEQUENCE [LARGE SCALE GENOMIC DNA]</scope>
    <source>
        <strain evidence="1 2">NBRC 109810</strain>
    </source>
</reference>
<dbReference type="RefSeq" id="WP_152891211.1">
    <property type="nucleotide sequence ID" value="NZ_VJZD01000099.1"/>
</dbReference>
<protein>
    <submittedName>
        <fullName evidence="1">Uncharacterized protein</fullName>
    </submittedName>
</protein>
<proteinExistence type="predicted"/>
<evidence type="ECO:0000313" key="2">
    <source>
        <dbReference type="Proteomes" id="UP000325849"/>
    </source>
</evidence>
<dbReference type="AlphaFoldDB" id="A0A5N8VGZ4"/>
<evidence type="ECO:0000313" key="1">
    <source>
        <dbReference type="EMBL" id="MPY34106.1"/>
    </source>
</evidence>
<sequence>MRFAELYEAGDAWLADCHAHPNLVREAWSFQAAAPIRTGTSWLAAESSLVPGMKALYRMREEHRGPVLADPPQDRMWWLVPLNAADELADVRQVCVQPAGSVLHCPPTGQQVWGRFWLSRPDGSGLLTDPTVLGAAFGPGGYRLPTEAFA</sequence>
<comment type="caution">
    <text evidence="1">The sequence shown here is derived from an EMBL/GenBank/DDBJ whole genome shotgun (WGS) entry which is preliminary data.</text>
</comment>
<accession>A0A5N8VGZ4</accession>
<keyword evidence="2" id="KW-1185">Reference proteome</keyword>
<organism evidence="1 2">
    <name type="scientific">Streptomyces adustus</name>
    <dbReference type="NCBI Taxonomy" id="1609272"/>
    <lineage>
        <taxon>Bacteria</taxon>
        <taxon>Bacillati</taxon>
        <taxon>Actinomycetota</taxon>
        <taxon>Actinomycetes</taxon>
        <taxon>Kitasatosporales</taxon>
        <taxon>Streptomycetaceae</taxon>
        <taxon>Streptomyces</taxon>
    </lineage>
</organism>
<dbReference type="Proteomes" id="UP000325849">
    <property type="component" value="Unassembled WGS sequence"/>
</dbReference>
<dbReference type="EMBL" id="VJZD01000099">
    <property type="protein sequence ID" value="MPY34106.1"/>
    <property type="molecule type" value="Genomic_DNA"/>
</dbReference>